<proteinExistence type="predicted"/>
<dbReference type="AlphaFoldDB" id="A0A5B8LWQ3"/>
<reference evidence="1 2" key="1">
    <citation type="submission" date="2019-07" db="EMBL/GenBank/DDBJ databases">
        <title>Full genome sequence of Devosia sp. Gsoil 520.</title>
        <authorList>
            <person name="Im W.-T."/>
        </authorList>
    </citation>
    <scope>NUCLEOTIDE SEQUENCE [LARGE SCALE GENOMIC DNA]</scope>
    <source>
        <strain evidence="1 2">Gsoil 520</strain>
    </source>
</reference>
<keyword evidence="2" id="KW-1185">Reference proteome</keyword>
<dbReference type="RefSeq" id="WP_146290646.1">
    <property type="nucleotide sequence ID" value="NZ_CP042304.1"/>
</dbReference>
<accession>A0A5B8LWQ3</accession>
<protein>
    <submittedName>
        <fullName evidence="1">Uncharacterized protein</fullName>
    </submittedName>
</protein>
<name>A0A5B8LWQ3_9HYPH</name>
<gene>
    <name evidence="1" type="ORF">FPZ08_14425</name>
</gene>
<organism evidence="1 2">
    <name type="scientific">Devosia ginsengisoli</name>
    <dbReference type="NCBI Taxonomy" id="400770"/>
    <lineage>
        <taxon>Bacteria</taxon>
        <taxon>Pseudomonadati</taxon>
        <taxon>Pseudomonadota</taxon>
        <taxon>Alphaproteobacteria</taxon>
        <taxon>Hyphomicrobiales</taxon>
        <taxon>Devosiaceae</taxon>
        <taxon>Devosia</taxon>
    </lineage>
</organism>
<sequence length="226" mass="25381">MRKPTTKAKRHSTKPKRDARLVYDSDVRGWVKDPALLAGPPGQRAGNAVSRRLWVEADKLFRADNRLEFVTLRVSAAEASEMLKAGAWVDVLDPPFKSGQWRDQWAIMDRDTHFQSYKPYKTHADTRTALLVSVHPDREPPVGDFARALWTATLQAHEQNLFLMEYLDTLPELGSVLGLSPSDDGLGWVLERGRAREPAGRTRPSVKPVLPGDPQYGRYAALAIWG</sequence>
<dbReference type="KEGG" id="dea:FPZ08_14425"/>
<dbReference type="Proteomes" id="UP000315364">
    <property type="component" value="Chromosome"/>
</dbReference>
<dbReference type="EMBL" id="CP042304">
    <property type="protein sequence ID" value="QDZ11830.1"/>
    <property type="molecule type" value="Genomic_DNA"/>
</dbReference>
<evidence type="ECO:0000313" key="2">
    <source>
        <dbReference type="Proteomes" id="UP000315364"/>
    </source>
</evidence>
<evidence type="ECO:0000313" key="1">
    <source>
        <dbReference type="EMBL" id="QDZ11830.1"/>
    </source>
</evidence>